<gene>
    <name evidence="2" type="ORF">ACFFJ8_17165</name>
</gene>
<dbReference type="Gene3D" id="3.40.630.30">
    <property type="match status" value="1"/>
</dbReference>
<reference evidence="2 3" key="1">
    <citation type="submission" date="2024-09" db="EMBL/GenBank/DDBJ databases">
        <authorList>
            <person name="Sun Q."/>
            <person name="Mori K."/>
        </authorList>
    </citation>
    <scope>NUCLEOTIDE SEQUENCE [LARGE SCALE GENOMIC DNA]</scope>
    <source>
        <strain evidence="2 3">CCM 4839</strain>
    </source>
</reference>
<dbReference type="SUPFAM" id="SSF55729">
    <property type="entry name" value="Acyl-CoA N-acyltransferases (Nat)"/>
    <property type="match status" value="1"/>
</dbReference>
<evidence type="ECO:0000259" key="1">
    <source>
        <dbReference type="PROSITE" id="PS51186"/>
    </source>
</evidence>
<dbReference type="EC" id="2.3.1.-" evidence="2"/>
<proteinExistence type="predicted"/>
<dbReference type="InterPro" id="IPR016181">
    <property type="entry name" value="Acyl_CoA_acyltransferase"/>
</dbReference>
<protein>
    <submittedName>
        <fullName evidence="2">GNAT family N-acetyltransferase</fullName>
        <ecNumber evidence="2">2.3.1.-</ecNumber>
    </submittedName>
</protein>
<keyword evidence="2" id="KW-0808">Transferase</keyword>
<evidence type="ECO:0000313" key="3">
    <source>
        <dbReference type="Proteomes" id="UP001589818"/>
    </source>
</evidence>
<keyword evidence="3" id="KW-1185">Reference proteome</keyword>
<accession>A0ABV6JB18</accession>
<sequence>MNEIEELVLKQAGSEHIRVLTEMNQELIRDEQSENRMDYGELYNRMSDFISSDWKAMLLVCKEEIIGYGLYQERKNAYDSAKEEIYLRQYFIRKPFRGRGLGREGVIKLRADVFPKSAALILDVLESNDAGRRFWESLGFKPYYTNMKLQHIKN</sequence>
<dbReference type="PROSITE" id="PS51186">
    <property type="entry name" value="GNAT"/>
    <property type="match status" value="1"/>
</dbReference>
<dbReference type="RefSeq" id="WP_204818913.1">
    <property type="nucleotide sequence ID" value="NZ_JANHOF010000016.1"/>
</dbReference>
<comment type="caution">
    <text evidence="2">The sequence shown here is derived from an EMBL/GenBank/DDBJ whole genome shotgun (WGS) entry which is preliminary data.</text>
</comment>
<dbReference type="Proteomes" id="UP001589818">
    <property type="component" value="Unassembled WGS sequence"/>
</dbReference>
<dbReference type="Pfam" id="PF00583">
    <property type="entry name" value="Acetyltransf_1"/>
    <property type="match status" value="1"/>
</dbReference>
<dbReference type="InterPro" id="IPR000182">
    <property type="entry name" value="GNAT_dom"/>
</dbReference>
<feature type="domain" description="N-acetyltransferase" evidence="1">
    <location>
        <begin position="15"/>
        <end position="154"/>
    </location>
</feature>
<name>A0ABV6JB18_9BACL</name>
<keyword evidence="2" id="KW-0012">Acyltransferase</keyword>
<organism evidence="2 3">
    <name type="scientific">Paenibacillus mendelii</name>
    <dbReference type="NCBI Taxonomy" id="206163"/>
    <lineage>
        <taxon>Bacteria</taxon>
        <taxon>Bacillati</taxon>
        <taxon>Bacillota</taxon>
        <taxon>Bacilli</taxon>
        <taxon>Bacillales</taxon>
        <taxon>Paenibacillaceae</taxon>
        <taxon>Paenibacillus</taxon>
    </lineage>
</organism>
<evidence type="ECO:0000313" key="2">
    <source>
        <dbReference type="EMBL" id="MFC0393099.1"/>
    </source>
</evidence>
<dbReference type="GO" id="GO:0016746">
    <property type="term" value="F:acyltransferase activity"/>
    <property type="evidence" value="ECO:0007669"/>
    <property type="project" value="UniProtKB-KW"/>
</dbReference>
<dbReference type="EMBL" id="JBHLVF010000028">
    <property type="protein sequence ID" value="MFC0393099.1"/>
    <property type="molecule type" value="Genomic_DNA"/>
</dbReference>